<name>A0A9D1GJQ1_9FIRM</name>
<dbReference type="SUPFAM" id="SSF53335">
    <property type="entry name" value="S-adenosyl-L-methionine-dependent methyltransferases"/>
    <property type="match status" value="1"/>
</dbReference>
<dbReference type="InterPro" id="IPR002935">
    <property type="entry name" value="SAM_O-MeTrfase"/>
</dbReference>
<dbReference type="HAMAP" id="MF_02217">
    <property type="entry name" value="TrmR_methyltr"/>
    <property type="match status" value="1"/>
</dbReference>
<evidence type="ECO:0000313" key="6">
    <source>
        <dbReference type="Proteomes" id="UP000886860"/>
    </source>
</evidence>
<feature type="binding site" evidence="4">
    <location>
        <begin position="113"/>
        <end position="114"/>
    </location>
    <ligand>
        <name>S-adenosyl-L-methionine</name>
        <dbReference type="ChEBI" id="CHEBI:59789"/>
    </ligand>
</feature>
<keyword evidence="4" id="KW-0479">Metal-binding</keyword>
<dbReference type="InterPro" id="IPR050362">
    <property type="entry name" value="Cation-dep_OMT"/>
</dbReference>
<dbReference type="AlphaFoldDB" id="A0A9D1GJQ1"/>
<organism evidence="5 6">
    <name type="scientific">Candidatus Caccovicinus merdipullorum</name>
    <dbReference type="NCBI Taxonomy" id="2840724"/>
    <lineage>
        <taxon>Bacteria</taxon>
        <taxon>Bacillati</taxon>
        <taxon>Bacillota</taxon>
        <taxon>Clostridia</taxon>
        <taxon>Eubacteriales</taxon>
        <taxon>Candidatus Caccovicinus</taxon>
    </lineage>
</organism>
<evidence type="ECO:0000256" key="2">
    <source>
        <dbReference type="ARBA" id="ARBA00022679"/>
    </source>
</evidence>
<keyword evidence="2 4" id="KW-0808">Transferase</keyword>
<dbReference type="InterPro" id="IPR029063">
    <property type="entry name" value="SAM-dependent_MTases_sf"/>
</dbReference>
<keyword evidence="1 4" id="KW-0489">Methyltransferase</keyword>
<dbReference type="PANTHER" id="PTHR10509">
    <property type="entry name" value="O-METHYLTRANSFERASE-RELATED"/>
    <property type="match status" value="1"/>
</dbReference>
<comment type="caution">
    <text evidence="5">The sequence shown here is derived from an EMBL/GenBank/DDBJ whole genome shotgun (WGS) entry which is preliminary data.</text>
</comment>
<dbReference type="EC" id="2.1.1.-" evidence="4"/>
<dbReference type="GO" id="GO:0030488">
    <property type="term" value="P:tRNA methylation"/>
    <property type="evidence" value="ECO:0007669"/>
    <property type="project" value="UniProtKB-UniRule"/>
</dbReference>
<feature type="binding site" evidence="4">
    <location>
        <position position="159"/>
    </location>
    <ligand>
        <name>Mg(2+)</name>
        <dbReference type="ChEBI" id="CHEBI:18420"/>
    </ligand>
</feature>
<dbReference type="PANTHER" id="PTHR10509:SF14">
    <property type="entry name" value="CAFFEOYL-COA O-METHYLTRANSFERASE 3-RELATED"/>
    <property type="match status" value="1"/>
</dbReference>
<feature type="binding site" evidence="4">
    <location>
        <position position="158"/>
    </location>
    <ligand>
        <name>Mg(2+)</name>
        <dbReference type="ChEBI" id="CHEBI:18420"/>
    </ligand>
</feature>
<feature type="binding site" evidence="4">
    <location>
        <position position="132"/>
    </location>
    <ligand>
        <name>S-adenosyl-L-methionine</name>
        <dbReference type="ChEBI" id="CHEBI:59789"/>
    </ligand>
</feature>
<comment type="catalytic activity">
    <reaction evidence="4">
        <text>5-hydroxyuridine(34) in tRNA + S-adenosyl-L-methionine = 5-methoxyuridine(34) in tRNA + S-adenosyl-L-homocysteine + H(+)</text>
        <dbReference type="Rhea" id="RHEA:60524"/>
        <dbReference type="Rhea" id="RHEA-COMP:13381"/>
        <dbReference type="Rhea" id="RHEA-COMP:15591"/>
        <dbReference type="ChEBI" id="CHEBI:15378"/>
        <dbReference type="ChEBI" id="CHEBI:57856"/>
        <dbReference type="ChEBI" id="CHEBI:59789"/>
        <dbReference type="ChEBI" id="CHEBI:136877"/>
        <dbReference type="ChEBI" id="CHEBI:143860"/>
    </reaction>
</comment>
<dbReference type="Proteomes" id="UP000886860">
    <property type="component" value="Unassembled WGS sequence"/>
</dbReference>
<reference evidence="5" key="1">
    <citation type="submission" date="2020-10" db="EMBL/GenBank/DDBJ databases">
        <authorList>
            <person name="Gilroy R."/>
        </authorList>
    </citation>
    <scope>NUCLEOTIDE SEQUENCE</scope>
    <source>
        <strain evidence="5">CHK123-3438</strain>
    </source>
</reference>
<dbReference type="GO" id="GO:0016300">
    <property type="term" value="F:tRNA (uridine) methyltransferase activity"/>
    <property type="evidence" value="ECO:0007669"/>
    <property type="project" value="UniProtKB-UniRule"/>
</dbReference>
<keyword evidence="3 4" id="KW-0949">S-adenosyl-L-methionine</keyword>
<sequence length="232" mass="25825">MIEDIRIRDYILSLEPDLDPVLSQIEETALAGQIPIIRKETGALLKTLVAAVRPRQILEIGCAVGYSALLMASVMEPDCQITTIEKYEKRIPDALENFRRAGREGQITLLPGDAGERMEELSEESYDFIFMDAAKGQYIHWLPRVLKLLAPGGMLVSDNVLQDGDIVQSRFAVERRNRTIHSRMREYLYVLKHTEGLETAVIPIGDGVTVSVKRAMPAKGSAESAGEEKSRA</sequence>
<dbReference type="GO" id="GO:0008171">
    <property type="term" value="F:O-methyltransferase activity"/>
    <property type="evidence" value="ECO:0007669"/>
    <property type="project" value="InterPro"/>
</dbReference>
<comment type="similarity">
    <text evidence="4">Belongs to the class I-like SAM-binding methyltransferase superfamily. Cation-dependent O-methyltransferase family.</text>
</comment>
<proteinExistence type="inferred from homology"/>
<dbReference type="InterPro" id="IPR043675">
    <property type="entry name" value="TrmR_methyltr"/>
</dbReference>
<keyword evidence="4" id="KW-0460">Magnesium</keyword>
<feature type="binding site" evidence="4">
    <location>
        <position position="67"/>
    </location>
    <ligand>
        <name>S-adenosyl-L-methionine</name>
        <dbReference type="ChEBI" id="CHEBI:59789"/>
    </ligand>
</feature>
<keyword evidence="4" id="KW-0819">tRNA processing</keyword>
<feature type="binding site" evidence="4">
    <location>
        <position position="132"/>
    </location>
    <ligand>
        <name>Mg(2+)</name>
        <dbReference type="ChEBI" id="CHEBI:18420"/>
    </ligand>
</feature>
<feature type="binding site" evidence="4">
    <location>
        <position position="85"/>
    </location>
    <ligand>
        <name>S-adenosyl-L-methionine</name>
        <dbReference type="ChEBI" id="CHEBI:59789"/>
    </ligand>
</feature>
<dbReference type="EMBL" id="DVKS01000171">
    <property type="protein sequence ID" value="HIT42410.1"/>
    <property type="molecule type" value="Genomic_DNA"/>
</dbReference>
<gene>
    <name evidence="4" type="primary">trmR</name>
    <name evidence="5" type="ORF">IAB60_10040</name>
</gene>
<feature type="binding site" evidence="4">
    <location>
        <position position="37"/>
    </location>
    <ligand>
        <name>S-adenosyl-L-methionine</name>
        <dbReference type="ChEBI" id="CHEBI:59789"/>
    </ligand>
</feature>
<comment type="subunit">
    <text evidence="4">Homodimer.</text>
</comment>
<dbReference type="GO" id="GO:0008757">
    <property type="term" value="F:S-adenosylmethionine-dependent methyltransferase activity"/>
    <property type="evidence" value="ECO:0007669"/>
    <property type="project" value="TreeGrafter"/>
</dbReference>
<evidence type="ECO:0000256" key="1">
    <source>
        <dbReference type="ARBA" id="ARBA00022603"/>
    </source>
</evidence>
<dbReference type="Pfam" id="PF01596">
    <property type="entry name" value="Methyltransf_3"/>
    <property type="match status" value="1"/>
</dbReference>
<dbReference type="Gene3D" id="3.40.50.150">
    <property type="entry name" value="Vaccinia Virus protein VP39"/>
    <property type="match status" value="1"/>
</dbReference>
<dbReference type="CDD" id="cd02440">
    <property type="entry name" value="AdoMet_MTases"/>
    <property type="match status" value="1"/>
</dbReference>
<protein>
    <recommendedName>
        <fullName evidence="4">tRNA 5-hydroxyuridine methyltransferase</fullName>
        <ecNumber evidence="4">2.1.1.-</ecNumber>
    </recommendedName>
    <alternativeName>
        <fullName evidence="4">ho5U methyltransferase</fullName>
    </alternativeName>
</protein>
<reference evidence="5" key="2">
    <citation type="journal article" date="2021" name="PeerJ">
        <title>Extensive microbial diversity within the chicken gut microbiome revealed by metagenomics and culture.</title>
        <authorList>
            <person name="Gilroy R."/>
            <person name="Ravi A."/>
            <person name="Getino M."/>
            <person name="Pursley I."/>
            <person name="Horton D.L."/>
            <person name="Alikhan N.F."/>
            <person name="Baker D."/>
            <person name="Gharbi K."/>
            <person name="Hall N."/>
            <person name="Watson M."/>
            <person name="Adriaenssens E.M."/>
            <person name="Foster-Nyarko E."/>
            <person name="Jarju S."/>
            <person name="Secka A."/>
            <person name="Antonio M."/>
            <person name="Oren A."/>
            <person name="Chaudhuri R.R."/>
            <person name="La Ragione R."/>
            <person name="Hildebrand F."/>
            <person name="Pallen M.J."/>
        </authorList>
    </citation>
    <scope>NUCLEOTIDE SEQUENCE</scope>
    <source>
        <strain evidence="5">CHK123-3438</strain>
    </source>
</reference>
<accession>A0A9D1GJQ1</accession>
<comment type="function">
    <text evidence="4">Catalyzes the methylation of 5-hydroxyuridine (ho5U) to form 5-methoxyuridine (mo5U) at position 34 in tRNAs.</text>
</comment>
<evidence type="ECO:0000313" key="5">
    <source>
        <dbReference type="EMBL" id="HIT42410.1"/>
    </source>
</evidence>
<evidence type="ECO:0000256" key="3">
    <source>
        <dbReference type="ARBA" id="ARBA00022691"/>
    </source>
</evidence>
<evidence type="ECO:0000256" key="4">
    <source>
        <dbReference type="HAMAP-Rule" id="MF_02217"/>
    </source>
</evidence>
<dbReference type="GO" id="GO:0000287">
    <property type="term" value="F:magnesium ion binding"/>
    <property type="evidence" value="ECO:0007669"/>
    <property type="project" value="UniProtKB-UniRule"/>
</dbReference>
<dbReference type="PROSITE" id="PS51682">
    <property type="entry name" value="SAM_OMT_I"/>
    <property type="match status" value="1"/>
</dbReference>